<dbReference type="PANTHER" id="PTHR45528">
    <property type="entry name" value="SENSOR HISTIDINE KINASE CPXA"/>
    <property type="match status" value="1"/>
</dbReference>
<keyword evidence="7 14" id="KW-0812">Transmembrane</keyword>
<proteinExistence type="predicted"/>
<keyword evidence="11 14" id="KW-1133">Transmembrane helix</keyword>
<evidence type="ECO:0000259" key="15">
    <source>
        <dbReference type="PROSITE" id="PS50109"/>
    </source>
</evidence>
<dbReference type="InterPro" id="IPR003661">
    <property type="entry name" value="HisK_dim/P_dom"/>
</dbReference>
<evidence type="ECO:0000256" key="3">
    <source>
        <dbReference type="ARBA" id="ARBA00012438"/>
    </source>
</evidence>
<dbReference type="SUPFAM" id="SSF47384">
    <property type="entry name" value="Homodimeric domain of signal transducing histidine kinase"/>
    <property type="match status" value="1"/>
</dbReference>
<accession>A0A3B0WJ27</accession>
<dbReference type="InterPro" id="IPR036097">
    <property type="entry name" value="HisK_dim/P_sf"/>
</dbReference>
<evidence type="ECO:0000256" key="4">
    <source>
        <dbReference type="ARBA" id="ARBA00022475"/>
    </source>
</evidence>
<evidence type="ECO:0000256" key="8">
    <source>
        <dbReference type="ARBA" id="ARBA00022741"/>
    </source>
</evidence>
<evidence type="ECO:0000256" key="7">
    <source>
        <dbReference type="ARBA" id="ARBA00022692"/>
    </source>
</evidence>
<dbReference type="GO" id="GO:0005524">
    <property type="term" value="F:ATP binding"/>
    <property type="evidence" value="ECO:0007669"/>
    <property type="project" value="UniProtKB-KW"/>
</dbReference>
<reference evidence="16" key="1">
    <citation type="submission" date="2018-06" db="EMBL/GenBank/DDBJ databases">
        <authorList>
            <person name="Zhirakovskaya E."/>
        </authorList>
    </citation>
    <scope>NUCLEOTIDE SEQUENCE</scope>
</reference>
<evidence type="ECO:0000256" key="9">
    <source>
        <dbReference type="ARBA" id="ARBA00022777"/>
    </source>
</evidence>
<organism evidence="16">
    <name type="scientific">hydrothermal vent metagenome</name>
    <dbReference type="NCBI Taxonomy" id="652676"/>
    <lineage>
        <taxon>unclassified sequences</taxon>
        <taxon>metagenomes</taxon>
        <taxon>ecological metagenomes</taxon>
    </lineage>
</organism>
<comment type="subcellular location">
    <subcellularLocation>
        <location evidence="2">Cell membrane</location>
        <topology evidence="2">Multi-pass membrane protein</topology>
    </subcellularLocation>
</comment>
<evidence type="ECO:0000256" key="14">
    <source>
        <dbReference type="SAM" id="Phobius"/>
    </source>
</evidence>
<keyword evidence="4" id="KW-1003">Cell membrane</keyword>
<keyword evidence="13 14" id="KW-0472">Membrane</keyword>
<dbReference type="InterPro" id="IPR005467">
    <property type="entry name" value="His_kinase_dom"/>
</dbReference>
<dbReference type="PANTHER" id="PTHR45528:SF1">
    <property type="entry name" value="SENSOR HISTIDINE KINASE CPXA"/>
    <property type="match status" value="1"/>
</dbReference>
<dbReference type="GO" id="GO:0000155">
    <property type="term" value="F:phosphorelay sensor kinase activity"/>
    <property type="evidence" value="ECO:0007669"/>
    <property type="project" value="InterPro"/>
</dbReference>
<keyword evidence="10" id="KW-0067">ATP-binding</keyword>
<evidence type="ECO:0000256" key="11">
    <source>
        <dbReference type="ARBA" id="ARBA00022989"/>
    </source>
</evidence>
<dbReference type="InterPro" id="IPR036890">
    <property type="entry name" value="HATPase_C_sf"/>
</dbReference>
<dbReference type="Pfam" id="PF02518">
    <property type="entry name" value="HATPase_c"/>
    <property type="match status" value="1"/>
</dbReference>
<evidence type="ECO:0000256" key="1">
    <source>
        <dbReference type="ARBA" id="ARBA00000085"/>
    </source>
</evidence>
<dbReference type="AlphaFoldDB" id="A0A3B0WJ27"/>
<name>A0A3B0WJ27_9ZZZZ</name>
<dbReference type="Gene3D" id="6.10.340.10">
    <property type="match status" value="1"/>
</dbReference>
<feature type="domain" description="Histidine kinase" evidence="15">
    <location>
        <begin position="213"/>
        <end position="417"/>
    </location>
</feature>
<feature type="transmembrane region" description="Helical" evidence="14">
    <location>
        <begin position="12"/>
        <end position="34"/>
    </location>
</feature>
<keyword evidence="8" id="KW-0547">Nucleotide-binding</keyword>
<keyword evidence="6" id="KW-0808">Transferase</keyword>
<evidence type="ECO:0000313" key="16">
    <source>
        <dbReference type="EMBL" id="VAW56018.1"/>
    </source>
</evidence>
<gene>
    <name evidence="16" type="ORF">MNBD_GAMMA07-204</name>
</gene>
<evidence type="ECO:0000256" key="10">
    <source>
        <dbReference type="ARBA" id="ARBA00022840"/>
    </source>
</evidence>
<dbReference type="SUPFAM" id="SSF55874">
    <property type="entry name" value="ATPase domain of HSP90 chaperone/DNA topoisomerase II/histidine kinase"/>
    <property type="match status" value="1"/>
</dbReference>
<evidence type="ECO:0000256" key="6">
    <source>
        <dbReference type="ARBA" id="ARBA00022679"/>
    </source>
</evidence>
<dbReference type="GO" id="GO:0005886">
    <property type="term" value="C:plasma membrane"/>
    <property type="evidence" value="ECO:0007669"/>
    <property type="project" value="UniProtKB-SubCell"/>
</dbReference>
<keyword evidence="5" id="KW-0597">Phosphoprotein</keyword>
<dbReference type="InterPro" id="IPR050398">
    <property type="entry name" value="HssS/ArlS-like"/>
</dbReference>
<sequence>MKANISLKNRIIIAFTIQTLIIAITAFFMLKVYVGYIEETLLYEHLSKDLDAYVVDLANNKIPLLSEDVQIFGKKRSDIPEFTKGLDIGVHEIILDTGISYHVLIKIINGTKFTLIKDQTAFEIIEEEISQYTLIILTIFTFISFLFSRSLANKIIRPIIDLSDKVSTLNVDNFNTIKLDYPDDEIGALVKVVYEHVNTINLYLQREKWFTGDISHELRTPMMIISSSMDILKLNAITPEQQNELYYRIDDAISNVNELINTFLLLARGEINTNNNSHNNFCNIHTLSNVIINNLSPYASNKNIEFKVIEESVMDMPVNSGMFSIVLTNLVKNAILNTEKGTISIVIHDNGITVKDTGKGLTARIKQFINGDELTVSKKSGSQGLGLSIVKRVCEKEQWDITAYDSDVVGACFTIKF</sequence>
<dbReference type="CDD" id="cd00082">
    <property type="entry name" value="HisKA"/>
    <property type="match status" value="1"/>
</dbReference>
<evidence type="ECO:0000256" key="12">
    <source>
        <dbReference type="ARBA" id="ARBA00023012"/>
    </source>
</evidence>
<dbReference type="EMBL" id="UOFF01000158">
    <property type="protein sequence ID" value="VAW56018.1"/>
    <property type="molecule type" value="Genomic_DNA"/>
</dbReference>
<keyword evidence="12" id="KW-0902">Two-component regulatory system</keyword>
<dbReference type="SMART" id="SM00388">
    <property type="entry name" value="HisKA"/>
    <property type="match status" value="1"/>
</dbReference>
<dbReference type="Pfam" id="PF00512">
    <property type="entry name" value="HisKA"/>
    <property type="match status" value="1"/>
</dbReference>
<dbReference type="EC" id="2.7.13.3" evidence="3"/>
<dbReference type="InterPro" id="IPR003594">
    <property type="entry name" value="HATPase_dom"/>
</dbReference>
<evidence type="ECO:0000256" key="2">
    <source>
        <dbReference type="ARBA" id="ARBA00004651"/>
    </source>
</evidence>
<dbReference type="Gene3D" id="1.10.287.130">
    <property type="match status" value="1"/>
</dbReference>
<dbReference type="PROSITE" id="PS50109">
    <property type="entry name" value="HIS_KIN"/>
    <property type="match status" value="1"/>
</dbReference>
<dbReference type="SMART" id="SM00387">
    <property type="entry name" value="HATPase_c"/>
    <property type="match status" value="1"/>
</dbReference>
<evidence type="ECO:0000256" key="5">
    <source>
        <dbReference type="ARBA" id="ARBA00022553"/>
    </source>
</evidence>
<keyword evidence="9" id="KW-0418">Kinase</keyword>
<dbReference type="Gene3D" id="3.30.565.10">
    <property type="entry name" value="Histidine kinase-like ATPase, C-terminal domain"/>
    <property type="match status" value="1"/>
</dbReference>
<evidence type="ECO:0000256" key="13">
    <source>
        <dbReference type="ARBA" id="ARBA00023136"/>
    </source>
</evidence>
<protein>
    <recommendedName>
        <fullName evidence="3">histidine kinase</fullName>
        <ecNumber evidence="3">2.7.13.3</ecNumber>
    </recommendedName>
</protein>
<comment type="catalytic activity">
    <reaction evidence="1">
        <text>ATP + protein L-histidine = ADP + protein N-phospho-L-histidine.</text>
        <dbReference type="EC" id="2.7.13.3"/>
    </reaction>
</comment>